<reference evidence="1" key="1">
    <citation type="submission" date="2021-02" db="EMBL/GenBank/DDBJ databases">
        <authorList>
            <person name="Nieuwenhuis M."/>
            <person name="Van De Peppel L.J.J."/>
        </authorList>
    </citation>
    <scope>NUCLEOTIDE SEQUENCE</scope>
    <source>
        <strain evidence="1">D49</strain>
    </source>
</reference>
<dbReference type="EMBL" id="JABCKI010005762">
    <property type="protein sequence ID" value="KAG5638431.1"/>
    <property type="molecule type" value="Genomic_DNA"/>
</dbReference>
<sequence>MILSVVDDLLPYDPVKGRLMCMSVLPSSNEPVTQHPILWPSLLEKARYCGMDPRTHRDQRVSFGTVA</sequence>
<proteinExistence type="predicted"/>
<keyword evidence="2" id="KW-1185">Reference proteome</keyword>
<name>A0A9P7K844_9AGAR</name>
<reference evidence="1" key="2">
    <citation type="submission" date="2021-10" db="EMBL/GenBank/DDBJ databases">
        <title>Phylogenomics reveals ancestral predisposition of the termite-cultivated fungus Termitomyces towards a domesticated lifestyle.</title>
        <authorList>
            <person name="Auxier B."/>
            <person name="Grum-Grzhimaylo A."/>
            <person name="Cardenas M.E."/>
            <person name="Lodge J.D."/>
            <person name="Laessoe T."/>
            <person name="Pedersen O."/>
            <person name="Smith M.E."/>
            <person name="Kuyper T.W."/>
            <person name="Franco-Molano E.A."/>
            <person name="Baroni T.J."/>
            <person name="Aanen D.K."/>
        </authorList>
    </citation>
    <scope>NUCLEOTIDE SEQUENCE</scope>
    <source>
        <strain evidence="1">D49</strain>
    </source>
</reference>
<gene>
    <name evidence="1" type="ORF">H0H81_012648</name>
</gene>
<comment type="caution">
    <text evidence="1">The sequence shown here is derived from an EMBL/GenBank/DDBJ whole genome shotgun (WGS) entry which is preliminary data.</text>
</comment>
<organism evidence="1 2">
    <name type="scientific">Sphagnurus paluster</name>
    <dbReference type="NCBI Taxonomy" id="117069"/>
    <lineage>
        <taxon>Eukaryota</taxon>
        <taxon>Fungi</taxon>
        <taxon>Dikarya</taxon>
        <taxon>Basidiomycota</taxon>
        <taxon>Agaricomycotina</taxon>
        <taxon>Agaricomycetes</taxon>
        <taxon>Agaricomycetidae</taxon>
        <taxon>Agaricales</taxon>
        <taxon>Tricholomatineae</taxon>
        <taxon>Lyophyllaceae</taxon>
        <taxon>Sphagnurus</taxon>
    </lineage>
</organism>
<evidence type="ECO:0000313" key="2">
    <source>
        <dbReference type="Proteomes" id="UP000717328"/>
    </source>
</evidence>
<dbReference type="OrthoDB" id="167576at2759"/>
<dbReference type="Proteomes" id="UP000717328">
    <property type="component" value="Unassembled WGS sequence"/>
</dbReference>
<dbReference type="AlphaFoldDB" id="A0A9P7K844"/>
<evidence type="ECO:0000313" key="1">
    <source>
        <dbReference type="EMBL" id="KAG5638431.1"/>
    </source>
</evidence>
<protein>
    <submittedName>
        <fullName evidence="1">Uncharacterized protein</fullName>
    </submittedName>
</protein>
<accession>A0A9P7K844</accession>